<organism evidence="1 2">
    <name type="scientific">Cypionkella aquatica</name>
    <dbReference type="NCBI Taxonomy" id="1756042"/>
    <lineage>
        <taxon>Bacteria</taxon>
        <taxon>Pseudomonadati</taxon>
        <taxon>Pseudomonadota</taxon>
        <taxon>Alphaproteobacteria</taxon>
        <taxon>Rhodobacterales</taxon>
        <taxon>Paracoccaceae</taxon>
        <taxon>Cypionkella</taxon>
    </lineage>
</organism>
<dbReference type="EMBL" id="BSPP01000005">
    <property type="protein sequence ID" value="GLS86705.1"/>
    <property type="molecule type" value="Genomic_DNA"/>
</dbReference>
<keyword evidence="2" id="KW-1185">Reference proteome</keyword>
<dbReference type="AlphaFoldDB" id="A0AA37X1D7"/>
<proteinExistence type="predicted"/>
<protein>
    <submittedName>
        <fullName evidence="1">Uncharacterized protein</fullName>
    </submittedName>
</protein>
<accession>A0AA37X1D7</accession>
<comment type="caution">
    <text evidence="1">The sequence shown here is derived from an EMBL/GenBank/DDBJ whole genome shotgun (WGS) entry which is preliminary data.</text>
</comment>
<reference evidence="1 2" key="1">
    <citation type="journal article" date="2014" name="Int. J. Syst. Evol. Microbiol.">
        <title>Complete genome sequence of Corynebacterium casei LMG S-19264T (=DSM 44701T), isolated from a smear-ripened cheese.</title>
        <authorList>
            <consortium name="US DOE Joint Genome Institute (JGI-PGF)"/>
            <person name="Walter F."/>
            <person name="Albersmeier A."/>
            <person name="Kalinowski J."/>
            <person name="Ruckert C."/>
        </authorList>
    </citation>
    <scope>NUCLEOTIDE SEQUENCE [LARGE SCALE GENOMIC DNA]</scope>
    <source>
        <strain evidence="1 2">NBRC 111766</strain>
    </source>
</reference>
<gene>
    <name evidence="1" type="ORF">GCM10010873_16790</name>
</gene>
<name>A0AA37X1D7_9RHOB</name>
<evidence type="ECO:0000313" key="2">
    <source>
        <dbReference type="Proteomes" id="UP001157355"/>
    </source>
</evidence>
<sequence length="118" mass="12115">MADFDDQQEGRPAIGARNGTGIAIGLIAGAQHGVIPAGTAPLAVALPLFGTIGQQRKLVIIGGRAMDALFGLHNERSTPIEIDKAARLGACVDEGDGALKTVVIALGISRCRFGRIDA</sequence>
<evidence type="ECO:0000313" key="1">
    <source>
        <dbReference type="EMBL" id="GLS86705.1"/>
    </source>
</evidence>
<dbReference type="Proteomes" id="UP001157355">
    <property type="component" value="Unassembled WGS sequence"/>
</dbReference>